<evidence type="ECO:0000256" key="1">
    <source>
        <dbReference type="SAM" id="MobiDB-lite"/>
    </source>
</evidence>
<name>A0ABQ3YV24_9ACTN</name>
<dbReference type="Proteomes" id="UP000637628">
    <property type="component" value="Unassembled WGS sequence"/>
</dbReference>
<evidence type="ECO:0000313" key="2">
    <source>
        <dbReference type="EMBL" id="GIE01441.1"/>
    </source>
</evidence>
<dbReference type="RefSeq" id="WP_203727107.1">
    <property type="nucleotide sequence ID" value="NZ_BAAATX010000017.1"/>
</dbReference>
<keyword evidence="3" id="KW-1185">Reference proteome</keyword>
<gene>
    <name evidence="2" type="ORF">Adu01nite_27910</name>
</gene>
<evidence type="ECO:0000313" key="3">
    <source>
        <dbReference type="Proteomes" id="UP000637628"/>
    </source>
</evidence>
<organism evidence="2 3">
    <name type="scientific">Paractinoplanes durhamensis</name>
    <dbReference type="NCBI Taxonomy" id="113563"/>
    <lineage>
        <taxon>Bacteria</taxon>
        <taxon>Bacillati</taxon>
        <taxon>Actinomycetota</taxon>
        <taxon>Actinomycetes</taxon>
        <taxon>Micromonosporales</taxon>
        <taxon>Micromonosporaceae</taxon>
        <taxon>Paractinoplanes</taxon>
    </lineage>
</organism>
<protein>
    <submittedName>
        <fullName evidence="2">Uncharacterized protein</fullName>
    </submittedName>
</protein>
<sequence length="207" mass="22224">MSTFADIPRAIRAGIVVVDPGSGAPQRVIVMQFNPDSLERSIQPQAAGGTADAGGSGTDGDRNEALRLKGPAEEQWKFTAEIDSTDQLDVAAPDGIHPQLAALEMLVQPTSAQLRESIELSKRGTIEVAPIEMPLTLFTWGSKRIMPVRLTEFSVNEQAFDVNLNPIRASLSIGMKILTVSDLPVGHRGADLYLAHLAMKEELAGRA</sequence>
<proteinExistence type="predicted"/>
<feature type="region of interest" description="Disordered" evidence="1">
    <location>
        <begin position="44"/>
        <end position="64"/>
    </location>
</feature>
<reference evidence="2 3" key="1">
    <citation type="submission" date="2021-01" db="EMBL/GenBank/DDBJ databases">
        <title>Whole genome shotgun sequence of Actinoplanes durhamensis NBRC 14914.</title>
        <authorList>
            <person name="Komaki H."/>
            <person name="Tamura T."/>
        </authorList>
    </citation>
    <scope>NUCLEOTIDE SEQUENCE [LARGE SCALE GENOMIC DNA]</scope>
    <source>
        <strain evidence="2 3">NBRC 14914</strain>
    </source>
</reference>
<dbReference type="EMBL" id="BOML01000022">
    <property type="protein sequence ID" value="GIE01441.1"/>
    <property type="molecule type" value="Genomic_DNA"/>
</dbReference>
<comment type="caution">
    <text evidence="2">The sequence shown here is derived from an EMBL/GenBank/DDBJ whole genome shotgun (WGS) entry which is preliminary data.</text>
</comment>
<accession>A0ABQ3YV24</accession>